<comment type="pathway">
    <text evidence="2">Amino-acid biosynthesis; L-histidine biosynthesis; L-histidine from 5-phospho-alpha-D-ribose 1-diphosphate: step 7/9.</text>
</comment>
<gene>
    <name evidence="13" type="primary">HIS5</name>
    <name evidence="13" type="ORF">PhCBS80983_g01747</name>
</gene>
<dbReference type="InterPro" id="IPR015424">
    <property type="entry name" value="PyrdxlP-dep_Trfase"/>
</dbReference>
<dbReference type="PROSITE" id="PS00599">
    <property type="entry name" value="AA_TRANSFER_CLASS_2"/>
    <property type="match status" value="1"/>
</dbReference>
<evidence type="ECO:0000256" key="4">
    <source>
        <dbReference type="ARBA" id="ARBA00012748"/>
    </source>
</evidence>
<dbReference type="EC" id="2.6.1.9" evidence="4"/>
<keyword evidence="5" id="KW-0032">Aminotransferase</keyword>
<dbReference type="GO" id="GO:0004400">
    <property type="term" value="F:histidinol-phosphate transaminase activity"/>
    <property type="evidence" value="ECO:0007669"/>
    <property type="project" value="UniProtKB-EC"/>
</dbReference>
<evidence type="ECO:0000256" key="8">
    <source>
        <dbReference type="ARBA" id="ARBA00022898"/>
    </source>
</evidence>
<comment type="caution">
    <text evidence="13">The sequence shown here is derived from an EMBL/GenBank/DDBJ whole genome shotgun (WGS) entry which is preliminary data.</text>
</comment>
<evidence type="ECO:0000256" key="6">
    <source>
        <dbReference type="ARBA" id="ARBA00022605"/>
    </source>
</evidence>
<evidence type="ECO:0000256" key="9">
    <source>
        <dbReference type="ARBA" id="ARBA00023102"/>
    </source>
</evidence>
<sequence length="396" mass="43059">MGRDNFSLQAVVRPNIWALKPYRCARDDYSTGILLDANENSYGTSFPLGVTPAILPQQAGSGEDSYTDRHLERYPDPHQADVKASIAAFRGLPKTDCFFLGVGSDESLDLIIRVFCTPAKDKVLICPPTYGMYSVCAQINDVEVVKVPLDVEKGRFQMQLDKIKATVDADPSIKVIFLCSPGNPTGTLLNHADIKSLLEYPGYNGVIVVDEAYIDFCPDGSSVCGWVGEYPNLIVTQTLSKSFGLAGIRLGVAISSPEIAQIFNNTKAPYNISTPTSILARAALAKDGVAQMQQHVTSILAQRDYLITELVKLPGVGPIIGGNHANFVLAPILGPDGTPSNDRAFKLYKTMAESEGVVVRYRGSELGCEGCLRVTVGTEEENRTLLEKLRRLLQQL</sequence>
<evidence type="ECO:0000313" key="14">
    <source>
        <dbReference type="Proteomes" id="UP000318582"/>
    </source>
</evidence>
<dbReference type="Proteomes" id="UP000318582">
    <property type="component" value="Unassembled WGS sequence"/>
</dbReference>
<name>A0A507E9K3_9FUNG</name>
<evidence type="ECO:0000256" key="3">
    <source>
        <dbReference type="ARBA" id="ARBA00008392"/>
    </source>
</evidence>
<dbReference type="InterPro" id="IPR015421">
    <property type="entry name" value="PyrdxlP-dep_Trfase_major"/>
</dbReference>
<dbReference type="CDD" id="cd00609">
    <property type="entry name" value="AAT_like"/>
    <property type="match status" value="1"/>
</dbReference>
<evidence type="ECO:0000256" key="2">
    <source>
        <dbReference type="ARBA" id="ARBA00005011"/>
    </source>
</evidence>
<evidence type="ECO:0000313" key="13">
    <source>
        <dbReference type="EMBL" id="TPX60532.1"/>
    </source>
</evidence>
<comment type="catalytic activity">
    <reaction evidence="11">
        <text>L-histidinol phosphate + 2-oxoglutarate = 3-(imidazol-4-yl)-2-oxopropyl phosphate + L-glutamate</text>
        <dbReference type="Rhea" id="RHEA:23744"/>
        <dbReference type="ChEBI" id="CHEBI:16810"/>
        <dbReference type="ChEBI" id="CHEBI:29985"/>
        <dbReference type="ChEBI" id="CHEBI:57766"/>
        <dbReference type="ChEBI" id="CHEBI:57980"/>
        <dbReference type="EC" id="2.6.1.9"/>
    </reaction>
</comment>
<evidence type="ECO:0000256" key="10">
    <source>
        <dbReference type="ARBA" id="ARBA00030262"/>
    </source>
</evidence>
<dbReference type="SUPFAM" id="SSF53383">
    <property type="entry name" value="PLP-dependent transferases"/>
    <property type="match status" value="1"/>
</dbReference>
<dbReference type="GO" id="GO:0030170">
    <property type="term" value="F:pyridoxal phosphate binding"/>
    <property type="evidence" value="ECO:0007669"/>
    <property type="project" value="InterPro"/>
</dbReference>
<dbReference type="Pfam" id="PF00155">
    <property type="entry name" value="Aminotran_1_2"/>
    <property type="match status" value="1"/>
</dbReference>
<dbReference type="HAMAP" id="MF_01023">
    <property type="entry name" value="HisC_aminotrans_2"/>
    <property type="match status" value="1"/>
</dbReference>
<comment type="similarity">
    <text evidence="3">Belongs to the class-II pyridoxal-phosphate-dependent aminotransferase family.</text>
</comment>
<dbReference type="InterPro" id="IPR004839">
    <property type="entry name" value="Aminotransferase_I/II_large"/>
</dbReference>
<dbReference type="InterPro" id="IPR001917">
    <property type="entry name" value="Aminotrans_II_pyridoxalP_BS"/>
</dbReference>
<proteinExistence type="inferred from homology"/>
<comment type="cofactor">
    <cofactor evidence="1">
        <name>pyridoxal 5'-phosphate</name>
        <dbReference type="ChEBI" id="CHEBI:597326"/>
    </cofactor>
</comment>
<evidence type="ECO:0000259" key="12">
    <source>
        <dbReference type="Pfam" id="PF00155"/>
    </source>
</evidence>
<dbReference type="GO" id="GO:0000105">
    <property type="term" value="P:L-histidine biosynthetic process"/>
    <property type="evidence" value="ECO:0007669"/>
    <property type="project" value="UniProtKB-KW"/>
</dbReference>
<dbReference type="PANTHER" id="PTHR42885:SF2">
    <property type="entry name" value="HISTIDINOL-PHOSPHATE AMINOTRANSFERASE"/>
    <property type="match status" value="1"/>
</dbReference>
<accession>A0A507E9K3</accession>
<keyword evidence="7" id="KW-0808">Transferase</keyword>
<dbReference type="NCBIfam" id="TIGR01141">
    <property type="entry name" value="hisC"/>
    <property type="match status" value="1"/>
</dbReference>
<keyword evidence="9" id="KW-0368">Histidine biosynthesis</keyword>
<keyword evidence="8" id="KW-0663">Pyridoxal phosphate</keyword>
<protein>
    <recommendedName>
        <fullName evidence="4">histidinol-phosphate transaminase</fullName>
        <ecNumber evidence="4">2.6.1.9</ecNumber>
    </recommendedName>
    <alternativeName>
        <fullName evidence="10">Imidazole acetol-phosphate transaminase</fullName>
    </alternativeName>
</protein>
<dbReference type="AlphaFoldDB" id="A0A507E9K3"/>
<evidence type="ECO:0000256" key="1">
    <source>
        <dbReference type="ARBA" id="ARBA00001933"/>
    </source>
</evidence>
<dbReference type="STRING" id="109895.A0A507E9K3"/>
<dbReference type="InterPro" id="IPR005861">
    <property type="entry name" value="HisP_aminotrans"/>
</dbReference>
<dbReference type="Gene3D" id="3.90.1150.10">
    <property type="entry name" value="Aspartate Aminotransferase, domain 1"/>
    <property type="match status" value="1"/>
</dbReference>
<reference evidence="13 14" key="1">
    <citation type="journal article" date="2019" name="Sci. Rep.">
        <title>Comparative genomics of chytrid fungi reveal insights into the obligate biotrophic and pathogenic lifestyle of Synchytrium endobioticum.</title>
        <authorList>
            <person name="van de Vossenberg B.T.L.H."/>
            <person name="Warris S."/>
            <person name="Nguyen H.D.T."/>
            <person name="van Gent-Pelzer M.P.E."/>
            <person name="Joly D.L."/>
            <person name="van de Geest H.C."/>
            <person name="Bonants P.J.M."/>
            <person name="Smith D.S."/>
            <person name="Levesque C.A."/>
            <person name="van der Lee T.A.J."/>
        </authorList>
    </citation>
    <scope>NUCLEOTIDE SEQUENCE [LARGE SCALE GENOMIC DNA]</scope>
    <source>
        <strain evidence="13 14">CBS 809.83</strain>
    </source>
</reference>
<evidence type="ECO:0000256" key="5">
    <source>
        <dbReference type="ARBA" id="ARBA00022576"/>
    </source>
</evidence>
<dbReference type="EMBL" id="QEAQ01000014">
    <property type="protein sequence ID" value="TPX60532.1"/>
    <property type="molecule type" value="Genomic_DNA"/>
</dbReference>
<organism evidence="13 14">
    <name type="scientific">Powellomyces hirtus</name>
    <dbReference type="NCBI Taxonomy" id="109895"/>
    <lineage>
        <taxon>Eukaryota</taxon>
        <taxon>Fungi</taxon>
        <taxon>Fungi incertae sedis</taxon>
        <taxon>Chytridiomycota</taxon>
        <taxon>Chytridiomycota incertae sedis</taxon>
        <taxon>Chytridiomycetes</taxon>
        <taxon>Spizellomycetales</taxon>
        <taxon>Powellomycetaceae</taxon>
        <taxon>Powellomyces</taxon>
    </lineage>
</organism>
<dbReference type="InterPro" id="IPR015422">
    <property type="entry name" value="PyrdxlP-dep_Trfase_small"/>
</dbReference>
<keyword evidence="14" id="KW-1185">Reference proteome</keyword>
<dbReference type="PANTHER" id="PTHR42885">
    <property type="entry name" value="HISTIDINOL-PHOSPHATE AMINOTRANSFERASE-RELATED"/>
    <property type="match status" value="1"/>
</dbReference>
<keyword evidence="6" id="KW-0028">Amino-acid biosynthesis</keyword>
<feature type="domain" description="Aminotransferase class I/classII large" evidence="12">
    <location>
        <begin position="32"/>
        <end position="389"/>
    </location>
</feature>
<evidence type="ECO:0000256" key="11">
    <source>
        <dbReference type="ARBA" id="ARBA00047481"/>
    </source>
</evidence>
<dbReference type="Gene3D" id="3.40.640.10">
    <property type="entry name" value="Type I PLP-dependent aspartate aminotransferase-like (Major domain)"/>
    <property type="match status" value="1"/>
</dbReference>
<evidence type="ECO:0000256" key="7">
    <source>
        <dbReference type="ARBA" id="ARBA00022679"/>
    </source>
</evidence>